<dbReference type="SUPFAM" id="SSF52172">
    <property type="entry name" value="CheY-like"/>
    <property type="match status" value="1"/>
</dbReference>
<gene>
    <name evidence="6" type="ORF">BJ959_000061</name>
</gene>
<evidence type="ECO:0000313" key="7">
    <source>
        <dbReference type="Proteomes" id="UP000552883"/>
    </source>
</evidence>
<dbReference type="PROSITE" id="PS50110">
    <property type="entry name" value="RESPONSE_REGULATORY"/>
    <property type="match status" value="1"/>
</dbReference>
<keyword evidence="2 6" id="KW-0238">DNA-binding</keyword>
<dbReference type="Gene3D" id="3.40.50.2300">
    <property type="match status" value="1"/>
</dbReference>
<dbReference type="InterPro" id="IPR011006">
    <property type="entry name" value="CheY-like_superfamily"/>
</dbReference>
<keyword evidence="4" id="KW-0597">Phosphoprotein</keyword>
<evidence type="ECO:0000256" key="2">
    <source>
        <dbReference type="ARBA" id="ARBA00023125"/>
    </source>
</evidence>
<evidence type="ECO:0000259" key="5">
    <source>
        <dbReference type="PROSITE" id="PS50110"/>
    </source>
</evidence>
<dbReference type="CDD" id="cd17535">
    <property type="entry name" value="REC_NarL-like"/>
    <property type="match status" value="1"/>
</dbReference>
<name>A0A840X5X4_9MICO</name>
<evidence type="ECO:0000256" key="1">
    <source>
        <dbReference type="ARBA" id="ARBA00023015"/>
    </source>
</evidence>
<dbReference type="InterPro" id="IPR001789">
    <property type="entry name" value="Sig_transdc_resp-reg_receiver"/>
</dbReference>
<dbReference type="InterPro" id="IPR039420">
    <property type="entry name" value="WalR-like"/>
</dbReference>
<dbReference type="RefSeq" id="WP_153982295.1">
    <property type="nucleotide sequence ID" value="NZ_BAAANZ010000007.1"/>
</dbReference>
<feature type="modified residue" description="4-aspartylphosphate" evidence="4">
    <location>
        <position position="59"/>
    </location>
</feature>
<dbReference type="SMART" id="SM00448">
    <property type="entry name" value="REC"/>
    <property type="match status" value="1"/>
</dbReference>
<accession>A0A840X5X4</accession>
<keyword evidence="1" id="KW-0805">Transcription regulation</keyword>
<keyword evidence="3" id="KW-0804">Transcription</keyword>
<dbReference type="GO" id="GO:0000160">
    <property type="term" value="P:phosphorelay signal transduction system"/>
    <property type="evidence" value="ECO:0007669"/>
    <property type="project" value="InterPro"/>
</dbReference>
<dbReference type="InterPro" id="IPR058245">
    <property type="entry name" value="NreC/VraR/RcsB-like_REC"/>
</dbReference>
<reference evidence="6 7" key="1">
    <citation type="submission" date="2020-08" db="EMBL/GenBank/DDBJ databases">
        <title>Sequencing the genomes of 1000 actinobacteria strains.</title>
        <authorList>
            <person name="Klenk H.-P."/>
        </authorList>
    </citation>
    <scope>NUCLEOTIDE SEQUENCE [LARGE SCALE GENOMIC DNA]</scope>
    <source>
        <strain evidence="6 7">DSM 23889</strain>
    </source>
</reference>
<dbReference type="OrthoDB" id="9808843at2"/>
<dbReference type="PANTHER" id="PTHR43214:SF24">
    <property type="entry name" value="TRANSCRIPTIONAL REGULATORY PROTEIN NARL-RELATED"/>
    <property type="match status" value="1"/>
</dbReference>
<dbReference type="PANTHER" id="PTHR43214">
    <property type="entry name" value="TWO-COMPONENT RESPONSE REGULATOR"/>
    <property type="match status" value="1"/>
</dbReference>
<dbReference type="EMBL" id="JACHBS010000001">
    <property type="protein sequence ID" value="MBB5616565.1"/>
    <property type="molecule type" value="Genomic_DNA"/>
</dbReference>
<evidence type="ECO:0000313" key="6">
    <source>
        <dbReference type="EMBL" id="MBB5616565.1"/>
    </source>
</evidence>
<feature type="domain" description="Response regulatory" evidence="5">
    <location>
        <begin position="8"/>
        <end position="130"/>
    </location>
</feature>
<sequence length="141" mass="14813">MTAAAAVRVLIADDAPAQREGWRMLLDSQPGITVVGEVGDGARALAVVRREPVDVVLMDLHMPRVNGLAASARITSDAEVRQQGPAPRIVLATALDLDDHVAEAARAGVFAVVYKDIEPDALLEIVRAAAASGDGLGERRD</sequence>
<evidence type="ECO:0000256" key="4">
    <source>
        <dbReference type="PROSITE-ProRule" id="PRU00169"/>
    </source>
</evidence>
<proteinExistence type="predicted"/>
<comment type="caution">
    <text evidence="6">The sequence shown here is derived from an EMBL/GenBank/DDBJ whole genome shotgun (WGS) entry which is preliminary data.</text>
</comment>
<evidence type="ECO:0000256" key="3">
    <source>
        <dbReference type="ARBA" id="ARBA00023163"/>
    </source>
</evidence>
<dbReference type="Proteomes" id="UP000552883">
    <property type="component" value="Unassembled WGS sequence"/>
</dbReference>
<keyword evidence="7" id="KW-1185">Reference proteome</keyword>
<protein>
    <submittedName>
        <fullName evidence="6">DNA-binding NarL/FixJ family response regulator</fullName>
    </submittedName>
</protein>
<organism evidence="6 7">
    <name type="scientific">Microcella frigidaquae</name>
    <dbReference type="NCBI Taxonomy" id="424758"/>
    <lineage>
        <taxon>Bacteria</taxon>
        <taxon>Bacillati</taxon>
        <taxon>Actinomycetota</taxon>
        <taxon>Actinomycetes</taxon>
        <taxon>Micrococcales</taxon>
        <taxon>Microbacteriaceae</taxon>
        <taxon>Microcella</taxon>
    </lineage>
</organism>
<dbReference type="Pfam" id="PF00072">
    <property type="entry name" value="Response_reg"/>
    <property type="match status" value="1"/>
</dbReference>
<dbReference type="AlphaFoldDB" id="A0A840X5X4"/>
<dbReference type="GO" id="GO:0003677">
    <property type="term" value="F:DNA binding"/>
    <property type="evidence" value="ECO:0007669"/>
    <property type="project" value="UniProtKB-KW"/>
</dbReference>